<organism evidence="1 2">
    <name type="scientific">Gigaspora rosea</name>
    <dbReference type="NCBI Taxonomy" id="44941"/>
    <lineage>
        <taxon>Eukaryota</taxon>
        <taxon>Fungi</taxon>
        <taxon>Fungi incertae sedis</taxon>
        <taxon>Mucoromycota</taxon>
        <taxon>Glomeromycotina</taxon>
        <taxon>Glomeromycetes</taxon>
        <taxon>Diversisporales</taxon>
        <taxon>Gigasporaceae</taxon>
        <taxon>Gigaspora</taxon>
    </lineage>
</organism>
<comment type="caution">
    <text evidence="1">The sequence shown here is derived from an EMBL/GenBank/DDBJ whole genome shotgun (WGS) entry which is preliminary data.</text>
</comment>
<dbReference type="EMBL" id="QKWP01000143">
    <property type="protein sequence ID" value="RIB26222.1"/>
    <property type="molecule type" value="Genomic_DNA"/>
</dbReference>
<protein>
    <recommendedName>
        <fullName evidence="3">TLDc domain-containing protein</fullName>
    </recommendedName>
</protein>
<reference evidence="1 2" key="1">
    <citation type="submission" date="2018-06" db="EMBL/GenBank/DDBJ databases">
        <title>Comparative genomics reveals the genomic features of Rhizophagus irregularis, R. cerebriforme, R. diaphanum and Gigaspora rosea, and their symbiotic lifestyle signature.</title>
        <authorList>
            <person name="Morin E."/>
            <person name="San Clemente H."/>
            <person name="Chen E.C.H."/>
            <person name="De La Providencia I."/>
            <person name="Hainaut M."/>
            <person name="Kuo A."/>
            <person name="Kohler A."/>
            <person name="Murat C."/>
            <person name="Tang N."/>
            <person name="Roy S."/>
            <person name="Loubradou J."/>
            <person name="Henrissat B."/>
            <person name="Grigoriev I.V."/>
            <person name="Corradi N."/>
            <person name="Roux C."/>
            <person name="Martin F.M."/>
        </authorList>
    </citation>
    <scope>NUCLEOTIDE SEQUENCE [LARGE SCALE GENOMIC DNA]</scope>
    <source>
        <strain evidence="1 2">DAOM 194757</strain>
    </source>
</reference>
<accession>A0A397VWR8</accession>
<proteinExistence type="predicted"/>
<dbReference type="Proteomes" id="UP000266673">
    <property type="component" value="Unassembled WGS sequence"/>
</dbReference>
<evidence type="ECO:0000313" key="2">
    <source>
        <dbReference type="Proteomes" id="UP000266673"/>
    </source>
</evidence>
<sequence>MEEVEIWNYIIKWGIAQNSGLPSDPEYWSHENFSALKTTLQNCLPHISFFQMSGDDIINNVQPYQQIFEKKLWKDIMKKYMANEPISSTVLPPRIILKPALPTRIIETFSKVINETHAAQIASWIDKKDDTYLVMDIPYEFKLLICGSRDGFTAA</sequence>
<keyword evidence="2" id="KW-1185">Reference proteome</keyword>
<dbReference type="AlphaFoldDB" id="A0A397VWR8"/>
<evidence type="ECO:0000313" key="1">
    <source>
        <dbReference type="EMBL" id="RIB26222.1"/>
    </source>
</evidence>
<dbReference type="OrthoDB" id="2486808at2759"/>
<evidence type="ECO:0008006" key="3">
    <source>
        <dbReference type="Google" id="ProtNLM"/>
    </source>
</evidence>
<name>A0A397VWR8_9GLOM</name>
<gene>
    <name evidence="1" type="ORF">C2G38_304893</name>
</gene>